<dbReference type="InterPro" id="IPR050600">
    <property type="entry name" value="SETD3_SETD6_MTase"/>
</dbReference>
<dbReference type="InterPro" id="IPR001214">
    <property type="entry name" value="SET_dom"/>
</dbReference>
<keyword evidence="3" id="KW-0949">S-adenosyl-L-methionine</keyword>
<keyword evidence="6" id="KW-1185">Reference proteome</keyword>
<evidence type="ECO:0000259" key="4">
    <source>
        <dbReference type="PROSITE" id="PS50280"/>
    </source>
</evidence>
<accession>A0ABR3QNY7</accession>
<organism evidence="5 6">
    <name type="scientific">Nothophoma quercina</name>
    <dbReference type="NCBI Taxonomy" id="749835"/>
    <lineage>
        <taxon>Eukaryota</taxon>
        <taxon>Fungi</taxon>
        <taxon>Dikarya</taxon>
        <taxon>Ascomycota</taxon>
        <taxon>Pezizomycotina</taxon>
        <taxon>Dothideomycetes</taxon>
        <taxon>Pleosporomycetidae</taxon>
        <taxon>Pleosporales</taxon>
        <taxon>Pleosporineae</taxon>
        <taxon>Didymellaceae</taxon>
        <taxon>Nothophoma</taxon>
    </lineage>
</organism>
<dbReference type="Gene3D" id="3.90.1410.10">
    <property type="entry name" value="set domain protein methyltransferase, domain 1"/>
    <property type="match status" value="1"/>
</dbReference>
<evidence type="ECO:0000313" key="5">
    <source>
        <dbReference type="EMBL" id="KAL1593609.1"/>
    </source>
</evidence>
<name>A0ABR3QNY7_9PLEO</name>
<proteinExistence type="predicted"/>
<evidence type="ECO:0000256" key="1">
    <source>
        <dbReference type="ARBA" id="ARBA00022603"/>
    </source>
</evidence>
<evidence type="ECO:0000313" key="6">
    <source>
        <dbReference type="Proteomes" id="UP001521222"/>
    </source>
</evidence>
<evidence type="ECO:0000256" key="3">
    <source>
        <dbReference type="ARBA" id="ARBA00022691"/>
    </source>
</evidence>
<dbReference type="Pfam" id="PF00856">
    <property type="entry name" value="SET"/>
    <property type="match status" value="1"/>
</dbReference>
<dbReference type="InterPro" id="IPR015353">
    <property type="entry name" value="Rubisco_LSMT_subst-bd"/>
</dbReference>
<gene>
    <name evidence="5" type="primary">RMS1_2</name>
    <name evidence="5" type="ORF">SLS59_009123</name>
</gene>
<dbReference type="PROSITE" id="PS50280">
    <property type="entry name" value="SET"/>
    <property type="match status" value="1"/>
</dbReference>
<keyword evidence="1" id="KW-0489">Methyltransferase</keyword>
<dbReference type="PANTHER" id="PTHR13271">
    <property type="entry name" value="UNCHARACTERIZED PUTATIVE METHYLTRANSFERASE"/>
    <property type="match status" value="1"/>
</dbReference>
<feature type="domain" description="SET" evidence="4">
    <location>
        <begin position="25"/>
        <end position="271"/>
    </location>
</feature>
<dbReference type="SUPFAM" id="SSF81822">
    <property type="entry name" value="RuBisCo LSMT C-terminal, substrate-binding domain"/>
    <property type="match status" value="1"/>
</dbReference>
<reference evidence="5 6" key="1">
    <citation type="submission" date="2024-02" db="EMBL/GenBank/DDBJ databases">
        <title>De novo assembly and annotation of 12 fungi associated with fruit tree decline syndrome in Ontario, Canada.</title>
        <authorList>
            <person name="Sulman M."/>
            <person name="Ellouze W."/>
            <person name="Ilyukhin E."/>
        </authorList>
    </citation>
    <scope>NUCLEOTIDE SEQUENCE [LARGE SCALE GENOMIC DNA]</scope>
    <source>
        <strain evidence="5 6">M97-236</strain>
    </source>
</reference>
<dbReference type="PANTHER" id="PTHR13271:SF34">
    <property type="entry name" value="N-LYSINE METHYLTRANSFERASE SETD6"/>
    <property type="match status" value="1"/>
</dbReference>
<dbReference type="SUPFAM" id="SSF82199">
    <property type="entry name" value="SET domain"/>
    <property type="match status" value="1"/>
</dbReference>
<sequence>MTDFQATTDRFLVWFKSVGGEFRDDLIEIQDLRSQGAGRGIVAKADIPQDCTLFTIPRSAIINVETSELPKKLPNVFEAAFEEDEDTDPLDPWESLILIMVYEYLQGDVSRWKPYLDVLPTTFDTPMFWSEAELKELKGTVLTEEKIGKQSADEKLRTRIVPVIQQNKAIFYPAGSAKLGQDELLNLAHRMGSTIMAYAFDLDNEEEEAEEDEDGWVVDKDAQKMMGMVPMADVLNANADFNAHVNHGESLEVTSLRSDVKAGTEILNYYGAMPSAEVLRRYGYVTPEYRRYDDVEVSRDDVIKALATATVLSHSDLIAMGVENDAEEDEDHFVIERDSGAPNEEGRLVESAKMDEFPELEEDLKDALKIVKKHKPELVTDKKKRDEIVNAVITRVLTDKLAGYSTSIRDDRALLKKPDLTNRHRMAIEVRLGEKVLLEEALAMLRARMEVPSVESDRRPTKKQKSSA</sequence>
<dbReference type="InterPro" id="IPR036464">
    <property type="entry name" value="Rubisco_LSMT_subst-bd_sf"/>
</dbReference>
<protein>
    <submittedName>
        <fullName evidence="5">Ribosomal lysine N-methyltransferase 4</fullName>
    </submittedName>
</protein>
<dbReference type="EMBL" id="JAKIXB020000039">
    <property type="protein sequence ID" value="KAL1593609.1"/>
    <property type="molecule type" value="Genomic_DNA"/>
</dbReference>
<dbReference type="Pfam" id="PF09273">
    <property type="entry name" value="Rubis-subs-bind"/>
    <property type="match status" value="1"/>
</dbReference>
<comment type="caution">
    <text evidence="5">The sequence shown here is derived from an EMBL/GenBank/DDBJ whole genome shotgun (WGS) entry which is preliminary data.</text>
</comment>
<evidence type="ECO:0000256" key="2">
    <source>
        <dbReference type="ARBA" id="ARBA00022679"/>
    </source>
</evidence>
<dbReference type="Gene3D" id="3.90.1420.10">
    <property type="entry name" value="Rubisco LSMT, substrate-binding domain"/>
    <property type="match status" value="1"/>
</dbReference>
<dbReference type="Proteomes" id="UP001521222">
    <property type="component" value="Unassembled WGS sequence"/>
</dbReference>
<dbReference type="InterPro" id="IPR046341">
    <property type="entry name" value="SET_dom_sf"/>
</dbReference>
<keyword evidence="2" id="KW-0808">Transferase</keyword>